<dbReference type="Pfam" id="PF00135">
    <property type="entry name" value="COesterase"/>
    <property type="match status" value="1"/>
</dbReference>
<dbReference type="PANTHER" id="PTHR11559">
    <property type="entry name" value="CARBOXYLESTERASE"/>
    <property type="match status" value="1"/>
</dbReference>
<evidence type="ECO:0000313" key="4">
    <source>
        <dbReference type="EMBL" id="CAG9798540.1"/>
    </source>
</evidence>
<dbReference type="OrthoDB" id="19653at2759"/>
<keyword evidence="2" id="KW-0732">Signal</keyword>
<dbReference type="SUPFAM" id="SSF53474">
    <property type="entry name" value="alpha/beta-Hydrolases"/>
    <property type="match status" value="1"/>
</dbReference>
<gene>
    <name evidence="4" type="ORF">CHIRRI_LOCUS1522</name>
</gene>
<evidence type="ECO:0000256" key="2">
    <source>
        <dbReference type="SAM" id="SignalP"/>
    </source>
</evidence>
<feature type="signal peptide" evidence="2">
    <location>
        <begin position="1"/>
        <end position="16"/>
    </location>
</feature>
<dbReference type="PROSITE" id="PS00941">
    <property type="entry name" value="CARBOXYLESTERASE_B_2"/>
    <property type="match status" value="1"/>
</dbReference>
<name>A0A9N9RKP9_9DIPT</name>
<sequence length="568" mass="65176">MMYKFLLLLLIPLVYGNLSDGWEGPGDRITRAGPVITLNQGRIRGLIERYDGSETFVCYKGIPYAEPPVGELRWKSPVPAAGWSGTRDGSLFGANCPQLASPIIGTRQPFVTSEDCLFLNVFTPDRLIMRNLPVFFHIHQGGFNSESGDPNLTGWEFIPEYGHAIYVTFNYRLDVLGHLNTEDQYATGNYALKDILEALRWVNRNIHSFGGDPNNVILMGHNAGGVIVQSLLYSQDAAGLFAKAVSLSGSLFQAYPFQPNPKEKAEALGRTLNLEFNNTEELVAQLREFTPEQLLEASNLFTPTEMPNKFAPRAFVPSIDAEGTEEVRLIPMHPDILARNATINNVPLMIGFNSMHSMENLNFPEGRNRFNEDPHLLIPDAWQIERDSAEAHEIIDGFRRVYFGGSEEITEEMMIQWMEYCSDRENIFPMFKFVDFHYQHQPVFFYRFSFTGAFSFHQQNMNLVDVNGATVEDDFMYLHRMNRQRNPVPLNNHAYTVQERYLRLMINFGRFANPTPFRLDPLLQNTQWPQVTANMEFLDIGRSLVIDSHPFMERMNLWRDFDSRFNKF</sequence>
<reference evidence="4" key="1">
    <citation type="submission" date="2022-01" db="EMBL/GenBank/DDBJ databases">
        <authorList>
            <person name="King R."/>
        </authorList>
    </citation>
    <scope>NUCLEOTIDE SEQUENCE</scope>
</reference>
<dbReference type="InterPro" id="IPR050309">
    <property type="entry name" value="Type-B_Carboxylest/Lipase"/>
</dbReference>
<feature type="domain" description="Carboxylesterase type B" evidence="3">
    <location>
        <begin position="34"/>
        <end position="558"/>
    </location>
</feature>
<dbReference type="Proteomes" id="UP001153620">
    <property type="component" value="Chromosome 1"/>
</dbReference>
<dbReference type="InterPro" id="IPR019819">
    <property type="entry name" value="Carboxylesterase_B_CS"/>
</dbReference>
<reference evidence="4" key="2">
    <citation type="submission" date="2022-10" db="EMBL/GenBank/DDBJ databases">
        <authorList>
            <consortium name="ENA_rothamsted_submissions"/>
            <consortium name="culmorum"/>
            <person name="King R."/>
        </authorList>
    </citation>
    <scope>NUCLEOTIDE SEQUENCE</scope>
</reference>
<keyword evidence="1" id="KW-0325">Glycoprotein</keyword>
<protein>
    <recommendedName>
        <fullName evidence="3">Carboxylesterase type B domain-containing protein</fullName>
    </recommendedName>
</protein>
<feature type="chain" id="PRO_5040345113" description="Carboxylesterase type B domain-containing protein" evidence="2">
    <location>
        <begin position="17"/>
        <end position="568"/>
    </location>
</feature>
<dbReference type="Gene3D" id="3.40.50.1820">
    <property type="entry name" value="alpha/beta hydrolase"/>
    <property type="match status" value="1"/>
</dbReference>
<dbReference type="InterPro" id="IPR002018">
    <property type="entry name" value="CarbesteraseB"/>
</dbReference>
<evidence type="ECO:0000259" key="3">
    <source>
        <dbReference type="Pfam" id="PF00135"/>
    </source>
</evidence>
<proteinExistence type="predicted"/>
<evidence type="ECO:0000256" key="1">
    <source>
        <dbReference type="ARBA" id="ARBA00023180"/>
    </source>
</evidence>
<dbReference type="AlphaFoldDB" id="A0A9N9RKP9"/>
<keyword evidence="5" id="KW-1185">Reference proteome</keyword>
<accession>A0A9N9RKP9</accession>
<evidence type="ECO:0000313" key="5">
    <source>
        <dbReference type="Proteomes" id="UP001153620"/>
    </source>
</evidence>
<dbReference type="EMBL" id="OU895877">
    <property type="protein sequence ID" value="CAG9798540.1"/>
    <property type="molecule type" value="Genomic_DNA"/>
</dbReference>
<organism evidence="4 5">
    <name type="scientific">Chironomus riparius</name>
    <dbReference type="NCBI Taxonomy" id="315576"/>
    <lineage>
        <taxon>Eukaryota</taxon>
        <taxon>Metazoa</taxon>
        <taxon>Ecdysozoa</taxon>
        <taxon>Arthropoda</taxon>
        <taxon>Hexapoda</taxon>
        <taxon>Insecta</taxon>
        <taxon>Pterygota</taxon>
        <taxon>Neoptera</taxon>
        <taxon>Endopterygota</taxon>
        <taxon>Diptera</taxon>
        <taxon>Nematocera</taxon>
        <taxon>Chironomoidea</taxon>
        <taxon>Chironomidae</taxon>
        <taxon>Chironominae</taxon>
        <taxon>Chironomus</taxon>
    </lineage>
</organism>
<dbReference type="InterPro" id="IPR029058">
    <property type="entry name" value="AB_hydrolase_fold"/>
</dbReference>